<gene>
    <name evidence="1" type="ORF">Bca52824_092452</name>
</gene>
<evidence type="ECO:0000313" key="1">
    <source>
        <dbReference type="EMBL" id="KAG2238297.1"/>
    </source>
</evidence>
<name>A0A8X7NSF5_BRACI</name>
<dbReference type="AlphaFoldDB" id="A0A8X7NSF5"/>
<comment type="caution">
    <text evidence="1">The sequence shown here is derived from an EMBL/GenBank/DDBJ whole genome shotgun (WGS) entry which is preliminary data.</text>
</comment>
<accession>A0A8X7NSF5</accession>
<organism evidence="1 2">
    <name type="scientific">Brassica carinata</name>
    <name type="common">Ethiopian mustard</name>
    <name type="synonym">Abyssinian cabbage</name>
    <dbReference type="NCBI Taxonomy" id="52824"/>
    <lineage>
        <taxon>Eukaryota</taxon>
        <taxon>Viridiplantae</taxon>
        <taxon>Streptophyta</taxon>
        <taxon>Embryophyta</taxon>
        <taxon>Tracheophyta</taxon>
        <taxon>Spermatophyta</taxon>
        <taxon>Magnoliopsida</taxon>
        <taxon>eudicotyledons</taxon>
        <taxon>Gunneridae</taxon>
        <taxon>Pentapetalae</taxon>
        <taxon>rosids</taxon>
        <taxon>malvids</taxon>
        <taxon>Brassicales</taxon>
        <taxon>Brassicaceae</taxon>
        <taxon>Brassiceae</taxon>
        <taxon>Brassica</taxon>
    </lineage>
</organism>
<reference evidence="1 2" key="1">
    <citation type="submission" date="2020-02" db="EMBL/GenBank/DDBJ databases">
        <authorList>
            <person name="Ma Q."/>
            <person name="Huang Y."/>
            <person name="Song X."/>
            <person name="Pei D."/>
        </authorList>
    </citation>
    <scope>NUCLEOTIDE SEQUENCE [LARGE SCALE GENOMIC DNA]</scope>
    <source>
        <strain evidence="1">Sxm20200214</strain>
        <tissue evidence="1">Leaf</tissue>
    </source>
</reference>
<evidence type="ECO:0000313" key="2">
    <source>
        <dbReference type="Proteomes" id="UP000886595"/>
    </source>
</evidence>
<keyword evidence="2" id="KW-1185">Reference proteome</keyword>
<protein>
    <submittedName>
        <fullName evidence="1">Uncharacterized protein</fullName>
    </submittedName>
</protein>
<proteinExistence type="predicted"/>
<dbReference type="Proteomes" id="UP000886595">
    <property type="component" value="Unassembled WGS sequence"/>
</dbReference>
<sequence length="67" mass="7942">MSKGKSFEDMEIKFIEDHQESTKEEIKKPLLEQDKDFPDVERTTWIQKAISPTFNHSSLACNIMHRF</sequence>
<dbReference type="EMBL" id="JAAMPC010001628">
    <property type="protein sequence ID" value="KAG2238297.1"/>
    <property type="molecule type" value="Genomic_DNA"/>
</dbReference>